<name>A0A840CS06_9BACT</name>
<sequence length="489" mass="55989">MDQKTIKFQQISDTIFEDDNAALKLISLFESGKVDFKLATAIENIIMDANMLREDNGEFLVHFNLLPEWEEKFRMDYFFEKPAILATHGVRILIKNTDVTAFKQSIGEGIKQASIKINAFRGDLDDNKWENAKQSAFYRYDCDKFAAYSCGILYDITTSKDQDSSWKNCVKIEINNRTILFYHVRIEDSLGYFVFKTNDPINHDDFLHIINAIRAAFSLISGFYIADSAYFFSMQKGKKDTLTYRYENFNETIHTERPLLDNHSYQDISQKELQLTSDQFAYLVKLLCENEELLRSCILLTQASNINGLSKGCLAAVALETITNVIVPKDKIIKPLIEDKEINSQLKYELKKSLKKIKNKVAKSIYDSLESKLGKINEQSNSSKLGSPFAALNIDLDDEDLYCISCRNRFLHGSLPTPTTELFKSLTNDELLKLVCNRLIMLSTMLILKKIGYEHDVVDWGYTEIGIRRMMIKGESVSGIGRAHRTIGN</sequence>
<protein>
    <recommendedName>
        <fullName evidence="3">ApeA N-terminal domain-containing protein</fullName>
    </recommendedName>
</protein>
<gene>
    <name evidence="1" type="ORF">GGR21_003366</name>
</gene>
<evidence type="ECO:0000313" key="1">
    <source>
        <dbReference type="EMBL" id="MBB4037449.1"/>
    </source>
</evidence>
<organism evidence="1 2">
    <name type="scientific">Dysgonomonas hofstadii</name>
    <dbReference type="NCBI Taxonomy" id="637886"/>
    <lineage>
        <taxon>Bacteria</taxon>
        <taxon>Pseudomonadati</taxon>
        <taxon>Bacteroidota</taxon>
        <taxon>Bacteroidia</taxon>
        <taxon>Bacteroidales</taxon>
        <taxon>Dysgonomonadaceae</taxon>
        <taxon>Dysgonomonas</taxon>
    </lineage>
</organism>
<comment type="caution">
    <text evidence="1">The sequence shown here is derived from an EMBL/GenBank/DDBJ whole genome shotgun (WGS) entry which is preliminary data.</text>
</comment>
<dbReference type="Proteomes" id="UP000555103">
    <property type="component" value="Unassembled WGS sequence"/>
</dbReference>
<reference evidence="1 2" key="1">
    <citation type="submission" date="2020-08" db="EMBL/GenBank/DDBJ databases">
        <title>Genomic Encyclopedia of Type Strains, Phase IV (KMG-IV): sequencing the most valuable type-strain genomes for metagenomic binning, comparative biology and taxonomic classification.</title>
        <authorList>
            <person name="Goeker M."/>
        </authorList>
    </citation>
    <scope>NUCLEOTIDE SEQUENCE [LARGE SCALE GENOMIC DNA]</scope>
    <source>
        <strain evidence="1 2">DSM 104969</strain>
    </source>
</reference>
<proteinExistence type="predicted"/>
<accession>A0A840CS06</accession>
<dbReference type="AlphaFoldDB" id="A0A840CS06"/>
<evidence type="ECO:0008006" key="3">
    <source>
        <dbReference type="Google" id="ProtNLM"/>
    </source>
</evidence>
<evidence type="ECO:0000313" key="2">
    <source>
        <dbReference type="Proteomes" id="UP000555103"/>
    </source>
</evidence>
<dbReference type="RefSeq" id="WP_183308295.1">
    <property type="nucleotide sequence ID" value="NZ_JACIEP010000014.1"/>
</dbReference>
<keyword evidence="2" id="KW-1185">Reference proteome</keyword>
<dbReference type="EMBL" id="JACIEP010000014">
    <property type="protein sequence ID" value="MBB4037449.1"/>
    <property type="molecule type" value="Genomic_DNA"/>
</dbReference>